<reference evidence="16" key="1">
    <citation type="submission" date="2022-08" db="EMBL/GenBank/DDBJ databases">
        <authorList>
            <person name="Marques A."/>
        </authorList>
    </citation>
    <scope>NUCLEOTIDE SEQUENCE</scope>
    <source>
        <strain evidence="16">RhyPub2mFocal</strain>
        <tissue evidence="16">Leaves</tissue>
    </source>
</reference>
<keyword evidence="9 13" id="KW-0067">ATP-binding</keyword>
<name>A0AAV8DZC4_9POAL</name>
<evidence type="ECO:0000256" key="14">
    <source>
        <dbReference type="SAM" id="Phobius"/>
    </source>
</evidence>
<comment type="subcellular location">
    <subcellularLocation>
        <location evidence="1">Cell membrane</location>
        <topology evidence="1">Single-pass membrane protein</topology>
    </subcellularLocation>
</comment>
<dbReference type="GO" id="GO:0005886">
    <property type="term" value="C:plasma membrane"/>
    <property type="evidence" value="ECO:0007669"/>
    <property type="project" value="UniProtKB-SubCell"/>
</dbReference>
<dbReference type="InterPro" id="IPR017441">
    <property type="entry name" value="Protein_kinase_ATP_BS"/>
</dbReference>
<keyword evidence="11 14" id="KW-0472">Membrane</keyword>
<evidence type="ECO:0000256" key="4">
    <source>
        <dbReference type="ARBA" id="ARBA00022679"/>
    </source>
</evidence>
<feature type="binding site" evidence="13">
    <location>
        <position position="360"/>
    </location>
    <ligand>
        <name>ATP</name>
        <dbReference type="ChEBI" id="CHEBI:30616"/>
    </ligand>
</feature>
<keyword evidence="5 14" id="KW-0812">Transmembrane</keyword>
<dbReference type="InterPro" id="IPR000719">
    <property type="entry name" value="Prot_kinase_dom"/>
</dbReference>
<dbReference type="Gene3D" id="3.80.10.10">
    <property type="entry name" value="Ribonuclease Inhibitor"/>
    <property type="match status" value="1"/>
</dbReference>
<evidence type="ECO:0000313" key="16">
    <source>
        <dbReference type="EMBL" id="KAJ4771491.1"/>
    </source>
</evidence>
<evidence type="ECO:0000256" key="11">
    <source>
        <dbReference type="ARBA" id="ARBA00023136"/>
    </source>
</evidence>
<evidence type="ECO:0000256" key="6">
    <source>
        <dbReference type="ARBA" id="ARBA00022729"/>
    </source>
</evidence>
<dbReference type="Pfam" id="PF12819">
    <property type="entry name" value="Malectin_like"/>
    <property type="match status" value="1"/>
</dbReference>
<dbReference type="Gene3D" id="1.10.510.10">
    <property type="entry name" value="Transferase(Phosphotransferase) domain 1"/>
    <property type="match status" value="1"/>
</dbReference>
<evidence type="ECO:0000256" key="7">
    <source>
        <dbReference type="ARBA" id="ARBA00022741"/>
    </source>
</evidence>
<dbReference type="PANTHER" id="PTHR45631:SF202">
    <property type="entry name" value="SENESCENCE-INDUCED RECEPTOR-LIKE SERINE_THREONINE-PROTEIN KINASE"/>
    <property type="match status" value="1"/>
</dbReference>
<gene>
    <name evidence="16" type="ORF">LUZ62_055748</name>
</gene>
<accession>A0AAV8DZC4</accession>
<dbReference type="FunFam" id="3.30.200.20:FF:000178">
    <property type="entry name" value="serine/threonine-protein kinase PBS1-like"/>
    <property type="match status" value="1"/>
</dbReference>
<dbReference type="Gene3D" id="2.60.120.430">
    <property type="entry name" value="Galactose-binding lectin"/>
    <property type="match status" value="1"/>
</dbReference>
<keyword evidence="7 13" id="KW-0547">Nucleotide-binding</keyword>
<dbReference type="InterPro" id="IPR001245">
    <property type="entry name" value="Ser-Thr/Tyr_kinase_cat_dom"/>
</dbReference>
<feature type="transmembrane region" description="Helical" evidence="14">
    <location>
        <begin position="253"/>
        <end position="277"/>
    </location>
</feature>
<keyword evidence="12" id="KW-1015">Disulfide bond</keyword>
<dbReference type="GO" id="GO:0004674">
    <property type="term" value="F:protein serine/threonine kinase activity"/>
    <property type="evidence" value="ECO:0007669"/>
    <property type="project" value="UniProtKB-KW"/>
</dbReference>
<sequence>MMLTSCTSISTTSTIEGYAFEVPSLVLQTAATPLSANGSIDLNWTAPDTSIVYFVVLHFAEIQILQTNSLREFYIYENGELYFKDPVPVNNYLSPSFAWYVTTGHIDYNISLKSSARATLPPILNAFELYTILPVAWLPTDNGEVTAINSIKASYGISKGWNGDPCVPPSLQWAGVNCSIDSTNIPKITSLDLSYNNLFGNIPGSLDQLKLFNDKCDVLELLSVTYSYVNKKVLITCFNSEPRRTGHKNSSKAVIIVVVVLVFLILGAAALSLLYLMKIRINPPTDHEGPGNFAISNVTENPEDSTLSEKGVKELNIDKRKFSFAELKVVTNNFRDQIGIGGFGKVFKGSLEDGNEVAVKVRSELSPQGIEQFLNEVKKLSRVHHKNLVSLIGYCIDGDHIALVYEHMEKGNLQQWIRGTADSLSWKQRLQIAYDSAQGCQYLHKMCKPPLIHRDIKSNNILLTANFEAKVSDLGSARDYSGTHVTTKVIGTLGYLDPFYASTSELTEKSDVYSFGVVLLEIVTGKSPILEGPGGSRYNLNQFVQERLSKGNIESILDPNMEGQYNINSIWKVADLALKCTGSPAWRPDMTEIVRELEESLNLEMSCISRYSISREVDDGNFKMAHTGGMQQPDYGPSAR</sequence>
<dbReference type="SMART" id="SM00220">
    <property type="entry name" value="S_TKc"/>
    <property type="match status" value="1"/>
</dbReference>
<dbReference type="AlphaFoldDB" id="A0AAV8DZC4"/>
<dbReference type="PROSITE" id="PS00107">
    <property type="entry name" value="PROTEIN_KINASE_ATP"/>
    <property type="match status" value="1"/>
</dbReference>
<evidence type="ECO:0000256" key="3">
    <source>
        <dbReference type="ARBA" id="ARBA00022527"/>
    </source>
</evidence>
<keyword evidence="2" id="KW-1003">Cell membrane</keyword>
<dbReference type="CDD" id="cd14066">
    <property type="entry name" value="STKc_IRAK"/>
    <property type="match status" value="1"/>
</dbReference>
<evidence type="ECO:0000256" key="1">
    <source>
        <dbReference type="ARBA" id="ARBA00004162"/>
    </source>
</evidence>
<keyword evidence="4" id="KW-0808">Transferase</keyword>
<dbReference type="InterPro" id="IPR008271">
    <property type="entry name" value="Ser/Thr_kinase_AS"/>
</dbReference>
<evidence type="ECO:0000256" key="10">
    <source>
        <dbReference type="ARBA" id="ARBA00022989"/>
    </source>
</evidence>
<dbReference type="EMBL" id="JAMFTS010000003">
    <property type="protein sequence ID" value="KAJ4771491.1"/>
    <property type="molecule type" value="Genomic_DNA"/>
</dbReference>
<dbReference type="Gene3D" id="3.30.200.20">
    <property type="entry name" value="Phosphorylase Kinase, domain 1"/>
    <property type="match status" value="1"/>
</dbReference>
<dbReference type="GO" id="GO:0005524">
    <property type="term" value="F:ATP binding"/>
    <property type="evidence" value="ECO:0007669"/>
    <property type="project" value="UniProtKB-UniRule"/>
</dbReference>
<keyword evidence="10 14" id="KW-1133">Transmembrane helix</keyword>
<dbReference type="Pfam" id="PF07714">
    <property type="entry name" value="PK_Tyr_Ser-Thr"/>
    <property type="match status" value="1"/>
</dbReference>
<evidence type="ECO:0000256" key="12">
    <source>
        <dbReference type="ARBA" id="ARBA00023157"/>
    </source>
</evidence>
<evidence type="ECO:0000259" key="15">
    <source>
        <dbReference type="PROSITE" id="PS50011"/>
    </source>
</evidence>
<dbReference type="InterPro" id="IPR024788">
    <property type="entry name" value="Malectin-like_Carb-bd_dom"/>
</dbReference>
<keyword evidence="6" id="KW-0732">Signal</keyword>
<organism evidence="16 17">
    <name type="scientific">Rhynchospora pubera</name>
    <dbReference type="NCBI Taxonomy" id="906938"/>
    <lineage>
        <taxon>Eukaryota</taxon>
        <taxon>Viridiplantae</taxon>
        <taxon>Streptophyta</taxon>
        <taxon>Embryophyta</taxon>
        <taxon>Tracheophyta</taxon>
        <taxon>Spermatophyta</taxon>
        <taxon>Magnoliopsida</taxon>
        <taxon>Liliopsida</taxon>
        <taxon>Poales</taxon>
        <taxon>Cyperaceae</taxon>
        <taxon>Cyperoideae</taxon>
        <taxon>Rhynchosporeae</taxon>
        <taxon>Rhynchospora</taxon>
    </lineage>
</organism>
<keyword evidence="8 16" id="KW-0418">Kinase</keyword>
<protein>
    <submittedName>
        <fullName evidence="16">Leucine-rich repeat protein kinase family protein</fullName>
    </submittedName>
</protein>
<evidence type="ECO:0000313" key="17">
    <source>
        <dbReference type="Proteomes" id="UP001140206"/>
    </source>
</evidence>
<dbReference type="SUPFAM" id="SSF56112">
    <property type="entry name" value="Protein kinase-like (PK-like)"/>
    <property type="match status" value="1"/>
</dbReference>
<dbReference type="PROSITE" id="PS00108">
    <property type="entry name" value="PROTEIN_KINASE_ST"/>
    <property type="match status" value="1"/>
</dbReference>
<evidence type="ECO:0000256" key="8">
    <source>
        <dbReference type="ARBA" id="ARBA00022777"/>
    </source>
</evidence>
<evidence type="ECO:0000256" key="5">
    <source>
        <dbReference type="ARBA" id="ARBA00022692"/>
    </source>
</evidence>
<dbReference type="InterPro" id="IPR011009">
    <property type="entry name" value="Kinase-like_dom_sf"/>
</dbReference>
<keyword evidence="3" id="KW-0723">Serine/threonine-protein kinase</keyword>
<proteinExistence type="predicted"/>
<dbReference type="PROSITE" id="PS50011">
    <property type="entry name" value="PROTEIN_KINASE_DOM"/>
    <property type="match status" value="1"/>
</dbReference>
<evidence type="ECO:0000256" key="9">
    <source>
        <dbReference type="ARBA" id="ARBA00022840"/>
    </source>
</evidence>
<dbReference type="Proteomes" id="UP001140206">
    <property type="component" value="Chromosome 3"/>
</dbReference>
<dbReference type="PANTHER" id="PTHR45631">
    <property type="entry name" value="OS07G0107800 PROTEIN-RELATED"/>
    <property type="match status" value="1"/>
</dbReference>
<dbReference type="InterPro" id="IPR032675">
    <property type="entry name" value="LRR_dom_sf"/>
</dbReference>
<feature type="domain" description="Protein kinase" evidence="15">
    <location>
        <begin position="332"/>
        <end position="601"/>
    </location>
</feature>
<evidence type="ECO:0000256" key="2">
    <source>
        <dbReference type="ARBA" id="ARBA00022475"/>
    </source>
</evidence>
<evidence type="ECO:0000256" key="13">
    <source>
        <dbReference type="PROSITE-ProRule" id="PRU10141"/>
    </source>
</evidence>
<dbReference type="FunFam" id="1.10.510.10:FF:000468">
    <property type="entry name" value="PTI1-like tyrosine-protein kinase 3"/>
    <property type="match status" value="1"/>
</dbReference>
<comment type="caution">
    <text evidence="16">The sequence shown here is derived from an EMBL/GenBank/DDBJ whole genome shotgun (WGS) entry which is preliminary data.</text>
</comment>
<keyword evidence="17" id="KW-1185">Reference proteome</keyword>